<keyword evidence="4 6" id="KW-0472">Membrane</keyword>
<protein>
    <recommendedName>
        <fullName evidence="9">Neutral zinc metallopeptidase</fullName>
    </recommendedName>
</protein>
<dbReference type="Pfam" id="PF04228">
    <property type="entry name" value="Zn_peptidase"/>
    <property type="match status" value="1"/>
</dbReference>
<evidence type="ECO:0000256" key="4">
    <source>
        <dbReference type="ARBA" id="ARBA00023136"/>
    </source>
</evidence>
<feature type="region of interest" description="Disordered" evidence="5">
    <location>
        <begin position="1"/>
        <end position="27"/>
    </location>
</feature>
<keyword evidence="2 6" id="KW-0812">Transmembrane</keyword>
<accession>A0A1H2V855</accession>
<organism evidence="7 8">
    <name type="scientific">Thiocapsa roseopersicina</name>
    <dbReference type="NCBI Taxonomy" id="1058"/>
    <lineage>
        <taxon>Bacteria</taxon>
        <taxon>Pseudomonadati</taxon>
        <taxon>Pseudomonadota</taxon>
        <taxon>Gammaproteobacteria</taxon>
        <taxon>Chromatiales</taxon>
        <taxon>Chromatiaceae</taxon>
        <taxon>Thiocapsa</taxon>
    </lineage>
</organism>
<dbReference type="GO" id="GO:0016020">
    <property type="term" value="C:membrane"/>
    <property type="evidence" value="ECO:0007669"/>
    <property type="project" value="UniProtKB-SubCell"/>
</dbReference>
<dbReference type="PANTHER" id="PTHR30168:SF0">
    <property type="entry name" value="INNER MEMBRANE PROTEIN"/>
    <property type="match status" value="1"/>
</dbReference>
<comment type="subcellular location">
    <subcellularLocation>
        <location evidence="1">Membrane</location>
        <topology evidence="1">Single-pass membrane protein</topology>
    </subcellularLocation>
</comment>
<dbReference type="PANTHER" id="PTHR30168">
    <property type="entry name" value="PUTATIVE MEMBRANE PROTEIN YPFJ"/>
    <property type="match status" value="1"/>
</dbReference>
<evidence type="ECO:0000256" key="5">
    <source>
        <dbReference type="SAM" id="MobiDB-lite"/>
    </source>
</evidence>
<proteinExistence type="predicted"/>
<dbReference type="Proteomes" id="UP000198816">
    <property type="component" value="Unassembled WGS sequence"/>
</dbReference>
<keyword evidence="8" id="KW-1185">Reference proteome</keyword>
<evidence type="ECO:0008006" key="9">
    <source>
        <dbReference type="Google" id="ProtNLM"/>
    </source>
</evidence>
<feature type="transmembrane region" description="Helical" evidence="6">
    <location>
        <begin position="37"/>
        <end position="57"/>
    </location>
</feature>
<keyword evidence="3 6" id="KW-1133">Transmembrane helix</keyword>
<evidence type="ECO:0000313" key="7">
    <source>
        <dbReference type="EMBL" id="SDW64558.1"/>
    </source>
</evidence>
<dbReference type="AlphaFoldDB" id="A0A1H2V855"/>
<gene>
    <name evidence="7" type="ORF">SAMN05421783_106183</name>
</gene>
<dbReference type="InterPro" id="IPR007343">
    <property type="entry name" value="Uncharacterised_pept_Zn_put"/>
</dbReference>
<dbReference type="RefSeq" id="WP_093030282.1">
    <property type="nucleotide sequence ID" value="NZ_FNNZ01000006.1"/>
</dbReference>
<feature type="compositionally biased region" description="Basic and acidic residues" evidence="5">
    <location>
        <begin position="7"/>
        <end position="17"/>
    </location>
</feature>
<dbReference type="OrthoDB" id="9774900at2"/>
<reference evidence="8" key="1">
    <citation type="submission" date="2016-10" db="EMBL/GenBank/DDBJ databases">
        <authorList>
            <person name="Varghese N."/>
            <person name="Submissions S."/>
        </authorList>
    </citation>
    <scope>NUCLEOTIDE SEQUENCE [LARGE SCALE GENOMIC DNA]</scope>
    <source>
        <strain evidence="8">DSM 217</strain>
    </source>
</reference>
<evidence type="ECO:0000256" key="2">
    <source>
        <dbReference type="ARBA" id="ARBA00022692"/>
    </source>
</evidence>
<evidence type="ECO:0000256" key="6">
    <source>
        <dbReference type="SAM" id="Phobius"/>
    </source>
</evidence>
<sequence>MRWKTGRRSENVEDRRGGGLGDSPFGGRRPLGVGRRVGIGGGLGGLILVVVLLLLGVDPSLLLTQGGLGPTQETSRAPSGQVPYGDPFGAGQPEIRLPSAAVKDELADFVSVVLADTEDTWGEIFKAGGDQYREPTLVLFSGMTRSACGLGEAAMGPFYCPADQRVYIDLAFYDELRRDFGAPGDFAQAYVIAHEVGHHVQNLLGISEQVESSRRRASQAEANQLSVRLELQADCFAGVWAHRAHKARSIIEAGDVEEGMNAASAIGDDRLQRQTRGHVTPDSFTHGSSAQRVRWFKRGLTTGEPSACDTFSPETL</sequence>
<dbReference type="EMBL" id="FNNZ01000006">
    <property type="protein sequence ID" value="SDW64558.1"/>
    <property type="molecule type" value="Genomic_DNA"/>
</dbReference>
<name>A0A1H2V855_THIRO</name>
<dbReference type="STRING" id="1058.SAMN05421783_106183"/>
<evidence type="ECO:0000256" key="3">
    <source>
        <dbReference type="ARBA" id="ARBA00022989"/>
    </source>
</evidence>
<evidence type="ECO:0000256" key="1">
    <source>
        <dbReference type="ARBA" id="ARBA00004167"/>
    </source>
</evidence>
<evidence type="ECO:0000313" key="8">
    <source>
        <dbReference type="Proteomes" id="UP000198816"/>
    </source>
</evidence>